<evidence type="ECO:0000259" key="6">
    <source>
        <dbReference type="Pfam" id="PF02776"/>
    </source>
</evidence>
<dbReference type="GO" id="GO:0030976">
    <property type="term" value="F:thiamine pyrophosphate binding"/>
    <property type="evidence" value="ECO:0007669"/>
    <property type="project" value="InterPro"/>
</dbReference>
<dbReference type="InterPro" id="IPR012001">
    <property type="entry name" value="Thiamin_PyroP_enz_TPP-bd_dom"/>
</dbReference>
<dbReference type="InterPro" id="IPR045229">
    <property type="entry name" value="TPP_enz"/>
</dbReference>
<dbReference type="InterPro" id="IPR029061">
    <property type="entry name" value="THDP-binding"/>
</dbReference>
<name>A0A644TC14_9ZZZZ</name>
<keyword evidence="2 3" id="KW-0786">Thiamine pyrophosphate</keyword>
<dbReference type="GO" id="GO:0000287">
    <property type="term" value="F:magnesium ion binding"/>
    <property type="evidence" value="ECO:0007669"/>
    <property type="project" value="InterPro"/>
</dbReference>
<keyword evidence="7" id="KW-0808">Transferase</keyword>
<dbReference type="Pfam" id="PF00205">
    <property type="entry name" value="TPP_enzyme_M"/>
    <property type="match status" value="1"/>
</dbReference>
<feature type="domain" description="Thiamine pyrophosphate enzyme central" evidence="4">
    <location>
        <begin position="194"/>
        <end position="321"/>
    </location>
</feature>
<dbReference type="Pfam" id="PF02775">
    <property type="entry name" value="TPP_enzyme_C"/>
    <property type="match status" value="1"/>
</dbReference>
<dbReference type="InterPro" id="IPR029035">
    <property type="entry name" value="DHS-like_NAD/FAD-binding_dom"/>
</dbReference>
<dbReference type="InterPro" id="IPR012000">
    <property type="entry name" value="Thiamin_PyroP_enz_cen_dom"/>
</dbReference>
<evidence type="ECO:0000256" key="2">
    <source>
        <dbReference type="ARBA" id="ARBA00023052"/>
    </source>
</evidence>
<dbReference type="InterPro" id="IPR011766">
    <property type="entry name" value="TPP_enzyme_TPP-bd"/>
</dbReference>
<protein>
    <submittedName>
        <fullName evidence="7">Acetolactate synthase</fullName>
        <ecNumber evidence="7">2.2.1.6</ecNumber>
    </submittedName>
</protein>
<sequence>MGTVSEQLIAKFKERGMRFVFGVPSGSWLYYMEAMRKQGLDFVLVANEASAGFMADVCARLTGIPAACYGTVGPGATNLSTGVLGAYLDRSPMIALSSEPPEHMLGRTVQMAFDQQAFFRPLTKWTTRLSAERLDQIVDQAYRIALSETPGPVHIGLTEDIGGREAVSPGSSTQIPGSLSKPVPASEALLKQLEKSFNASRKPLIAVGLSAVRAKAGPLIAAIAEKHRIPVVLTPMAKGILSEDHPWYAGVLFHALSDRVAETHKQADLVIGVGYDPVEFNYEDWMPKAPLLSLDTVEADIDRSTYSGVCDIVGDITTSLGYLASLPAKSTEWDQGALEERKERMFADLAPPEGSFGPRAALAILREILPQDGIMTCDVGAHTHLIGQAWRTPEPGLQIMTNGNSSMGFGVPSAIAAKLCRPDKKVACVSGDGGFLMMAGEMALARRRRLPIVFVILADQNLELIRLKQARKNFESYSTVLYEDECPTPNYIFGVPVLRADTAEEYRKALLKGFETDGPVIVEAHIDPSEYSQLIMRKHK</sequence>
<dbReference type="PANTHER" id="PTHR18968:SF129">
    <property type="entry name" value="ACETOLACTATE SYNTHASE"/>
    <property type="match status" value="1"/>
</dbReference>
<evidence type="ECO:0000256" key="1">
    <source>
        <dbReference type="ARBA" id="ARBA00007812"/>
    </source>
</evidence>
<dbReference type="GO" id="GO:0005948">
    <property type="term" value="C:acetolactate synthase complex"/>
    <property type="evidence" value="ECO:0007669"/>
    <property type="project" value="TreeGrafter"/>
</dbReference>
<evidence type="ECO:0000256" key="3">
    <source>
        <dbReference type="RuleBase" id="RU362132"/>
    </source>
</evidence>
<dbReference type="Gene3D" id="3.40.50.1220">
    <property type="entry name" value="TPP-binding domain"/>
    <property type="match status" value="1"/>
</dbReference>
<comment type="similarity">
    <text evidence="1 3">Belongs to the TPP enzyme family.</text>
</comment>
<dbReference type="PANTHER" id="PTHR18968">
    <property type="entry name" value="THIAMINE PYROPHOSPHATE ENZYMES"/>
    <property type="match status" value="1"/>
</dbReference>
<dbReference type="Pfam" id="PF02776">
    <property type="entry name" value="TPP_enzyme_N"/>
    <property type="match status" value="1"/>
</dbReference>
<proteinExistence type="inferred from homology"/>
<dbReference type="AlphaFoldDB" id="A0A644TC14"/>
<comment type="caution">
    <text evidence="7">The sequence shown here is derived from an EMBL/GenBank/DDBJ whole genome shotgun (WGS) entry which is preliminary data.</text>
</comment>
<dbReference type="CDD" id="cd07035">
    <property type="entry name" value="TPP_PYR_POX_like"/>
    <property type="match status" value="1"/>
</dbReference>
<evidence type="ECO:0000259" key="5">
    <source>
        <dbReference type="Pfam" id="PF02775"/>
    </source>
</evidence>
<dbReference type="SUPFAM" id="SSF52467">
    <property type="entry name" value="DHS-like NAD/FAD-binding domain"/>
    <property type="match status" value="1"/>
</dbReference>
<dbReference type="SUPFAM" id="SSF52518">
    <property type="entry name" value="Thiamin diphosphate-binding fold (THDP-binding)"/>
    <property type="match status" value="2"/>
</dbReference>
<accession>A0A644TC14</accession>
<reference evidence="7" key="1">
    <citation type="submission" date="2019-08" db="EMBL/GenBank/DDBJ databases">
        <authorList>
            <person name="Kucharzyk K."/>
            <person name="Murdoch R.W."/>
            <person name="Higgins S."/>
            <person name="Loffler F."/>
        </authorList>
    </citation>
    <scope>NUCLEOTIDE SEQUENCE</scope>
</reference>
<dbReference type="GO" id="GO:0003984">
    <property type="term" value="F:acetolactate synthase activity"/>
    <property type="evidence" value="ECO:0007669"/>
    <property type="project" value="UniProtKB-EC"/>
</dbReference>
<feature type="domain" description="Thiamine pyrophosphate enzyme N-terminal TPP-binding" evidence="6">
    <location>
        <begin position="3"/>
        <end position="117"/>
    </location>
</feature>
<evidence type="ECO:0000313" key="7">
    <source>
        <dbReference type="EMBL" id="MPL64455.1"/>
    </source>
</evidence>
<dbReference type="GO" id="GO:0009097">
    <property type="term" value="P:isoleucine biosynthetic process"/>
    <property type="evidence" value="ECO:0007669"/>
    <property type="project" value="TreeGrafter"/>
</dbReference>
<dbReference type="GO" id="GO:0009099">
    <property type="term" value="P:L-valine biosynthetic process"/>
    <property type="evidence" value="ECO:0007669"/>
    <property type="project" value="TreeGrafter"/>
</dbReference>
<dbReference type="EC" id="2.2.1.6" evidence="7"/>
<organism evidence="7">
    <name type="scientific">bioreactor metagenome</name>
    <dbReference type="NCBI Taxonomy" id="1076179"/>
    <lineage>
        <taxon>unclassified sequences</taxon>
        <taxon>metagenomes</taxon>
        <taxon>ecological metagenomes</taxon>
    </lineage>
</organism>
<feature type="domain" description="Thiamine pyrophosphate enzyme TPP-binding" evidence="5">
    <location>
        <begin position="378"/>
        <end position="523"/>
    </location>
</feature>
<evidence type="ECO:0000259" key="4">
    <source>
        <dbReference type="Pfam" id="PF00205"/>
    </source>
</evidence>
<dbReference type="GO" id="GO:0050660">
    <property type="term" value="F:flavin adenine dinucleotide binding"/>
    <property type="evidence" value="ECO:0007669"/>
    <property type="project" value="TreeGrafter"/>
</dbReference>
<dbReference type="Gene3D" id="3.40.50.970">
    <property type="match status" value="2"/>
</dbReference>
<gene>
    <name evidence="7" type="primary">alsS_1</name>
    <name evidence="7" type="ORF">SDC9_10109</name>
</gene>
<dbReference type="EMBL" id="VSSQ01000025">
    <property type="protein sequence ID" value="MPL64455.1"/>
    <property type="molecule type" value="Genomic_DNA"/>
</dbReference>